<sequence>MPRQKRFFLPGSIYHIIARGNKKEKIFLEEKDYNFFLFLLQKNWEKKPLKIFAFTLMSNHFHILAQATDEPLSKYFQPVLTTYAIYFNRKYQKTGHVFEDRFKSYLIESDDYLWEAFRYVLLNPLRAGLVLSLSSYPWSSFYYFLNPQKALPFMDFSLFTQICPNGLEDLQPITNFLVESLVKEEFWPEDLDGSIRYFHLQYLAKKICSELNLSYTELLTDEYKRPVVNAQVELALRAKEQYNIELKQTAEFLGKSYNSFLRTIRKNRKK</sequence>
<gene>
    <name evidence="2" type="ORF">HDG70_001101</name>
</gene>
<comment type="caution">
    <text evidence="2">The sequence shown here is derived from an EMBL/GenBank/DDBJ whole genome shotgun (WGS) entry which is preliminary data.</text>
</comment>
<dbReference type="Pfam" id="PF01797">
    <property type="entry name" value="Y1_Tnp"/>
    <property type="match status" value="1"/>
</dbReference>
<keyword evidence="3" id="KW-1185">Reference proteome</keyword>
<dbReference type="RefSeq" id="WP_011343151.1">
    <property type="nucleotide sequence ID" value="NZ_ATYG01000004.1"/>
</dbReference>
<dbReference type="Gene3D" id="3.30.70.1290">
    <property type="entry name" value="Transposase IS200-like"/>
    <property type="match status" value="1"/>
</dbReference>
<accession>A0ABX2RB84</accession>
<evidence type="ECO:0000313" key="2">
    <source>
        <dbReference type="EMBL" id="NYE57386.1"/>
    </source>
</evidence>
<evidence type="ECO:0000259" key="1">
    <source>
        <dbReference type="SMART" id="SM01321"/>
    </source>
</evidence>
<proteinExistence type="predicted"/>
<reference evidence="2 3" key="1">
    <citation type="submission" date="2020-07" db="EMBL/GenBank/DDBJ databases">
        <title>Genomic Encyclopedia of Type Strains, Phase III (KMG-III): the genomes of soil and plant-associated and newly described type strains.</title>
        <authorList>
            <person name="Whitman W."/>
        </authorList>
    </citation>
    <scope>NUCLEOTIDE SEQUENCE [LARGE SCALE GENOMIC DNA]</scope>
    <source>
        <strain evidence="2 3">DSM 11255</strain>
    </source>
</reference>
<dbReference type="InterPro" id="IPR036515">
    <property type="entry name" value="Transposase_17_sf"/>
</dbReference>
<dbReference type="InterPro" id="IPR002686">
    <property type="entry name" value="Transposase_17"/>
</dbReference>
<organism evidence="2 3">
    <name type="scientific">Carboxydothermus ferrireducens DSM 11255</name>
    <dbReference type="NCBI Taxonomy" id="1119529"/>
    <lineage>
        <taxon>Bacteria</taxon>
        <taxon>Bacillati</taxon>
        <taxon>Bacillota</taxon>
        <taxon>Clostridia</taxon>
        <taxon>Thermoanaerobacterales</taxon>
        <taxon>Thermoanaerobacteraceae</taxon>
        <taxon>Carboxydothermus</taxon>
    </lineage>
</organism>
<protein>
    <submittedName>
        <fullName evidence="2">REP element-mobilizing transposase RayT</fullName>
    </submittedName>
</protein>
<dbReference type="PANTHER" id="PTHR34322">
    <property type="entry name" value="TRANSPOSASE, Y1_TNP DOMAIN-CONTAINING"/>
    <property type="match status" value="1"/>
</dbReference>
<dbReference type="PANTHER" id="PTHR34322:SF2">
    <property type="entry name" value="TRANSPOSASE IS200-LIKE DOMAIN-CONTAINING PROTEIN"/>
    <property type="match status" value="1"/>
</dbReference>
<dbReference type="SMART" id="SM01321">
    <property type="entry name" value="Y1_Tnp"/>
    <property type="match status" value="1"/>
</dbReference>
<dbReference type="Proteomes" id="UP000604066">
    <property type="component" value="Unassembled WGS sequence"/>
</dbReference>
<evidence type="ECO:0000313" key="3">
    <source>
        <dbReference type="Proteomes" id="UP000604066"/>
    </source>
</evidence>
<feature type="domain" description="Transposase IS200-like" evidence="1">
    <location>
        <begin position="9"/>
        <end position="123"/>
    </location>
</feature>
<dbReference type="SUPFAM" id="SSF143422">
    <property type="entry name" value="Transposase IS200-like"/>
    <property type="match status" value="1"/>
</dbReference>
<dbReference type="EMBL" id="JACCBS010000002">
    <property type="protein sequence ID" value="NYE57386.1"/>
    <property type="molecule type" value="Genomic_DNA"/>
</dbReference>
<name>A0ABX2RB84_9THEO</name>